<accession>A0A8K0R028</accession>
<evidence type="ECO:0000256" key="1">
    <source>
        <dbReference type="SAM" id="MobiDB-lite"/>
    </source>
</evidence>
<comment type="caution">
    <text evidence="2">The sequence shown here is derived from an EMBL/GenBank/DDBJ whole genome shotgun (WGS) entry which is preliminary data.</text>
</comment>
<feature type="region of interest" description="Disordered" evidence="1">
    <location>
        <begin position="70"/>
        <end position="122"/>
    </location>
</feature>
<name>A0A8K0R028_9PLEO</name>
<protein>
    <submittedName>
        <fullName evidence="2">Uncharacterized protein</fullName>
    </submittedName>
</protein>
<evidence type="ECO:0000313" key="2">
    <source>
        <dbReference type="EMBL" id="KAH7077418.1"/>
    </source>
</evidence>
<sequence length="248" mass="27312">MSQDTATTIISLLNALNNKMDALKDEVNQRFDYLERRVNHVEDAIVRLAGPGVLPTHPIAPTIANSGNHANLHALRGPHGRAAPAAASGQTALQGGAASSNGFASMHQADQRDAAPPRAPIGSGDNAQFLPFAIEYIAKKAQQKPLHNRHTCTFCGAPTFSLECFRADHFRWCREHQRPILGQHRNCGRDYQGCKQVKWEHHPDWETIVRMSYVAGLGSKGVDNLDEKLFPIMYYPEKYDGSGYIASA</sequence>
<dbReference type="OrthoDB" id="3782360at2759"/>
<reference evidence="2" key="1">
    <citation type="journal article" date="2021" name="Nat. Commun.">
        <title>Genetic determinants of endophytism in the Arabidopsis root mycobiome.</title>
        <authorList>
            <person name="Mesny F."/>
            <person name="Miyauchi S."/>
            <person name="Thiergart T."/>
            <person name="Pickel B."/>
            <person name="Atanasova L."/>
            <person name="Karlsson M."/>
            <person name="Huettel B."/>
            <person name="Barry K.W."/>
            <person name="Haridas S."/>
            <person name="Chen C."/>
            <person name="Bauer D."/>
            <person name="Andreopoulos W."/>
            <person name="Pangilinan J."/>
            <person name="LaButti K."/>
            <person name="Riley R."/>
            <person name="Lipzen A."/>
            <person name="Clum A."/>
            <person name="Drula E."/>
            <person name="Henrissat B."/>
            <person name="Kohler A."/>
            <person name="Grigoriev I.V."/>
            <person name="Martin F.M."/>
            <person name="Hacquard S."/>
        </authorList>
    </citation>
    <scope>NUCLEOTIDE SEQUENCE</scope>
    <source>
        <strain evidence="2">MPI-SDFR-AT-0120</strain>
    </source>
</reference>
<dbReference type="EMBL" id="JAGMVJ010000018">
    <property type="protein sequence ID" value="KAH7077418.1"/>
    <property type="molecule type" value="Genomic_DNA"/>
</dbReference>
<dbReference type="AlphaFoldDB" id="A0A8K0R028"/>
<evidence type="ECO:0000313" key="3">
    <source>
        <dbReference type="Proteomes" id="UP000813461"/>
    </source>
</evidence>
<feature type="compositionally biased region" description="Low complexity" evidence="1">
    <location>
        <begin position="74"/>
        <end position="94"/>
    </location>
</feature>
<dbReference type="Proteomes" id="UP000813461">
    <property type="component" value="Unassembled WGS sequence"/>
</dbReference>
<keyword evidence="3" id="KW-1185">Reference proteome</keyword>
<organism evidence="2 3">
    <name type="scientific">Paraphoma chrysanthemicola</name>
    <dbReference type="NCBI Taxonomy" id="798071"/>
    <lineage>
        <taxon>Eukaryota</taxon>
        <taxon>Fungi</taxon>
        <taxon>Dikarya</taxon>
        <taxon>Ascomycota</taxon>
        <taxon>Pezizomycotina</taxon>
        <taxon>Dothideomycetes</taxon>
        <taxon>Pleosporomycetidae</taxon>
        <taxon>Pleosporales</taxon>
        <taxon>Pleosporineae</taxon>
        <taxon>Phaeosphaeriaceae</taxon>
        <taxon>Paraphoma</taxon>
    </lineage>
</organism>
<proteinExistence type="predicted"/>
<gene>
    <name evidence="2" type="ORF">FB567DRAFT_451183</name>
</gene>